<gene>
    <name evidence="5" type="ORF">GM658_23465</name>
</gene>
<protein>
    <submittedName>
        <fullName evidence="5">Histone methylation protein DOT1-like protein</fullName>
    </submittedName>
</protein>
<dbReference type="SUPFAM" id="SSF53335">
    <property type="entry name" value="S-adenosyl-L-methionine-dependent methyltransferases"/>
    <property type="match status" value="1"/>
</dbReference>
<evidence type="ECO:0000256" key="1">
    <source>
        <dbReference type="ARBA" id="ARBA00022603"/>
    </source>
</evidence>
<dbReference type="GO" id="GO:0031151">
    <property type="term" value="F:histone H3K79 methyltransferase activity"/>
    <property type="evidence" value="ECO:0007669"/>
    <property type="project" value="InterPro"/>
</dbReference>
<dbReference type="OrthoDB" id="8770076at2"/>
<comment type="caution">
    <text evidence="5">The sequence shown here is derived from an EMBL/GenBank/DDBJ whole genome shotgun (WGS) entry which is preliminary data.</text>
</comment>
<dbReference type="InterPro" id="IPR026170">
    <property type="entry name" value="FAM173A/B"/>
</dbReference>
<dbReference type="Gene3D" id="3.40.50.150">
    <property type="entry name" value="Vaccinia Virus protein VP39"/>
    <property type="match status" value="1"/>
</dbReference>
<evidence type="ECO:0000256" key="3">
    <source>
        <dbReference type="ARBA" id="ARBA00022691"/>
    </source>
</evidence>
<evidence type="ECO:0000256" key="2">
    <source>
        <dbReference type="ARBA" id="ARBA00022679"/>
    </source>
</evidence>
<evidence type="ECO:0000313" key="6">
    <source>
        <dbReference type="Proteomes" id="UP000472320"/>
    </source>
</evidence>
<reference evidence="5 6" key="1">
    <citation type="submission" date="2019-11" db="EMBL/GenBank/DDBJ databases">
        <title>Type strains purchased from KCTC, JCM and DSMZ.</title>
        <authorList>
            <person name="Lu H."/>
        </authorList>
    </citation>
    <scope>NUCLEOTIDE SEQUENCE [LARGE SCALE GENOMIC DNA]</scope>
    <source>
        <strain evidence="5 6">JCM 31587</strain>
    </source>
</reference>
<dbReference type="InterPro" id="IPR029063">
    <property type="entry name" value="SAM-dependent_MTases_sf"/>
</dbReference>
<dbReference type="Proteomes" id="UP000472320">
    <property type="component" value="Unassembled WGS sequence"/>
</dbReference>
<sequence>MRAMRQAISSGTQHLRPVQDDALSARYVEIGLAVREAFRTPALRETFIARLKPHRRLIAGSVPAGIQQHGLLPARAATCRLSDVSDADLAQWLVDDGRLIYGEFTQQELDNYFNEMAPYLPPKGHFIDLGSGLGKVVMSAALAFPGLRCTGVELLTYRHEMAQVRLAEMLAAGVAENRGVAANVARRIRLVQQDMFDADVSDASLVYVYSTCFAPLMDRLADKLARELQPGALVTTVTFPMQHPAFELVKQFSPPSVAWTTVYLYRRRSALDPLPAEPPKFLYEQDSAAWEYAVRAAFAAYDATSGA</sequence>
<accession>A0A6L6QNB9</accession>
<dbReference type="PANTHER" id="PTHR13610">
    <property type="entry name" value="METHYLTRANSFERASE DOMAIN-CONTAINING PROTEIN"/>
    <property type="match status" value="1"/>
</dbReference>
<name>A0A6L6QNB9_9BURK</name>
<dbReference type="Pfam" id="PF08123">
    <property type="entry name" value="DOT1"/>
    <property type="match status" value="1"/>
</dbReference>
<dbReference type="AlphaFoldDB" id="A0A6L6QNB9"/>
<dbReference type="InterPro" id="IPR025789">
    <property type="entry name" value="DOT1_dom"/>
</dbReference>
<proteinExistence type="predicted"/>
<keyword evidence="2" id="KW-0808">Transferase</keyword>
<evidence type="ECO:0000259" key="4">
    <source>
        <dbReference type="Pfam" id="PF08123"/>
    </source>
</evidence>
<evidence type="ECO:0000313" key="5">
    <source>
        <dbReference type="EMBL" id="MTW13574.1"/>
    </source>
</evidence>
<keyword evidence="1" id="KW-0489">Methyltransferase</keyword>
<keyword evidence="3" id="KW-0949">S-adenosyl-L-methionine</keyword>
<feature type="domain" description="DOT1" evidence="4">
    <location>
        <begin position="100"/>
        <end position="234"/>
    </location>
</feature>
<organism evidence="5 6">
    <name type="scientific">Massilia eburnea</name>
    <dbReference type="NCBI Taxonomy" id="1776165"/>
    <lineage>
        <taxon>Bacteria</taxon>
        <taxon>Pseudomonadati</taxon>
        <taxon>Pseudomonadota</taxon>
        <taxon>Betaproteobacteria</taxon>
        <taxon>Burkholderiales</taxon>
        <taxon>Oxalobacteraceae</taxon>
        <taxon>Telluria group</taxon>
        <taxon>Massilia</taxon>
    </lineage>
</organism>
<keyword evidence="6" id="KW-1185">Reference proteome</keyword>
<dbReference type="GO" id="GO:0032259">
    <property type="term" value="P:methylation"/>
    <property type="evidence" value="ECO:0007669"/>
    <property type="project" value="UniProtKB-KW"/>
</dbReference>
<dbReference type="PANTHER" id="PTHR13610:SF9">
    <property type="entry name" value="FI06469P"/>
    <property type="match status" value="1"/>
</dbReference>
<dbReference type="EMBL" id="WNKX01000024">
    <property type="protein sequence ID" value="MTW13574.1"/>
    <property type="molecule type" value="Genomic_DNA"/>
</dbReference>